<proteinExistence type="predicted"/>
<keyword evidence="1" id="KW-0472">Membrane</keyword>
<keyword evidence="1" id="KW-0812">Transmembrane</keyword>
<feature type="transmembrane region" description="Helical" evidence="1">
    <location>
        <begin position="61"/>
        <end position="82"/>
    </location>
</feature>
<keyword evidence="1" id="KW-1133">Transmembrane helix</keyword>
<reference evidence="2 3" key="1">
    <citation type="submission" date="2020-08" db="EMBL/GenBank/DDBJ databases">
        <title>Genomic Encyclopedia of Type Strains, Phase III (KMG-III): the genomes of soil and plant-associated and newly described type strains.</title>
        <authorList>
            <person name="Whitman W."/>
        </authorList>
    </citation>
    <scope>NUCLEOTIDE SEQUENCE [LARGE SCALE GENOMIC DNA]</scope>
    <source>
        <strain evidence="2 3">CECT 7015</strain>
    </source>
</reference>
<dbReference type="EMBL" id="JACHXN010000017">
    <property type="protein sequence ID" value="MBB3148154.1"/>
    <property type="molecule type" value="Genomic_DNA"/>
</dbReference>
<evidence type="ECO:0000313" key="2">
    <source>
        <dbReference type="EMBL" id="MBB3148154.1"/>
    </source>
</evidence>
<dbReference type="Proteomes" id="UP000554520">
    <property type="component" value="Unassembled WGS sequence"/>
</dbReference>
<keyword evidence="3" id="KW-1185">Reference proteome</keyword>
<evidence type="ECO:0000313" key="3">
    <source>
        <dbReference type="Proteomes" id="UP000554520"/>
    </source>
</evidence>
<sequence>MATTRRLGFLIIAYVRLLPLHVLFTAPAWLAMKSASGENKYSEIRRFLTYTVTDIPRNSSIFLPSISMVVVSGLIVTGNTRFCMR</sequence>
<evidence type="ECO:0000256" key="1">
    <source>
        <dbReference type="SAM" id="Phobius"/>
    </source>
</evidence>
<protein>
    <submittedName>
        <fullName evidence="2">Uncharacterized protein</fullName>
    </submittedName>
</protein>
<name>A0A839UE61_9HYPH</name>
<gene>
    <name evidence="2" type="ORF">FHS21_004597</name>
</gene>
<feature type="transmembrane region" description="Helical" evidence="1">
    <location>
        <begin position="7"/>
        <end position="30"/>
    </location>
</feature>
<organism evidence="2 3">
    <name type="scientific">Phyllobacterium trifolii</name>
    <dbReference type="NCBI Taxonomy" id="300193"/>
    <lineage>
        <taxon>Bacteria</taxon>
        <taxon>Pseudomonadati</taxon>
        <taxon>Pseudomonadota</taxon>
        <taxon>Alphaproteobacteria</taxon>
        <taxon>Hyphomicrobiales</taxon>
        <taxon>Phyllobacteriaceae</taxon>
        <taxon>Phyllobacterium</taxon>
    </lineage>
</organism>
<comment type="caution">
    <text evidence="2">The sequence shown here is derived from an EMBL/GenBank/DDBJ whole genome shotgun (WGS) entry which is preliminary data.</text>
</comment>
<dbReference type="AlphaFoldDB" id="A0A839UE61"/>
<accession>A0A839UE61</accession>